<feature type="coiled-coil region" evidence="1">
    <location>
        <begin position="177"/>
        <end position="235"/>
    </location>
</feature>
<dbReference type="RefSeq" id="WP_379742750.1">
    <property type="nucleotide sequence ID" value="NZ_JBHSVN010000001.1"/>
</dbReference>
<keyword evidence="1" id="KW-0175">Coiled coil</keyword>
<evidence type="ECO:0000313" key="3">
    <source>
        <dbReference type="Proteomes" id="UP001596296"/>
    </source>
</evidence>
<proteinExistence type="predicted"/>
<name>A0ABD5USG5_9EURY</name>
<evidence type="ECO:0000313" key="2">
    <source>
        <dbReference type="EMBL" id="MFC6892484.1"/>
    </source>
</evidence>
<evidence type="ECO:0000256" key="1">
    <source>
        <dbReference type="SAM" id="Coils"/>
    </source>
</evidence>
<reference evidence="2 3" key="1">
    <citation type="journal article" date="2019" name="Int. J. Syst. Evol. Microbiol.">
        <title>The Global Catalogue of Microorganisms (GCM) 10K type strain sequencing project: providing services to taxonomists for standard genome sequencing and annotation.</title>
        <authorList>
            <consortium name="The Broad Institute Genomics Platform"/>
            <consortium name="The Broad Institute Genome Sequencing Center for Infectious Disease"/>
            <person name="Wu L."/>
            <person name="Ma J."/>
        </authorList>
    </citation>
    <scope>NUCLEOTIDE SEQUENCE [LARGE SCALE GENOMIC DNA]</scope>
    <source>
        <strain evidence="2 3">SKJ47</strain>
    </source>
</reference>
<organism evidence="2 3">
    <name type="scientific">Halopenitus salinus</name>
    <dbReference type="NCBI Taxonomy" id="1198295"/>
    <lineage>
        <taxon>Archaea</taxon>
        <taxon>Methanobacteriati</taxon>
        <taxon>Methanobacteriota</taxon>
        <taxon>Stenosarchaea group</taxon>
        <taxon>Halobacteria</taxon>
        <taxon>Halobacteriales</taxon>
        <taxon>Haloferacaceae</taxon>
        <taxon>Halopenitus</taxon>
    </lineage>
</organism>
<keyword evidence="3" id="KW-1185">Reference proteome</keyword>
<accession>A0ABD5USG5</accession>
<protein>
    <submittedName>
        <fullName evidence="2">Uncharacterized protein</fullName>
    </submittedName>
</protein>
<dbReference type="Pfam" id="PF25254">
    <property type="entry name" value="DUF7856"/>
    <property type="match status" value="1"/>
</dbReference>
<dbReference type="Proteomes" id="UP001596296">
    <property type="component" value="Unassembled WGS sequence"/>
</dbReference>
<gene>
    <name evidence="2" type="ORF">ACFQE9_07655</name>
</gene>
<dbReference type="AlphaFoldDB" id="A0ABD5USG5"/>
<sequence>MIRERDVAPAWIRIGGIRRSGVAIDLRDVPESIEIEPPDLVSQLLAAIRPASGCRLDTRTGGVRRGAGEIDIDVDCVAPSTPMALDRVGSRGSLRSTFAAAARTIGWTSTAASELADRRLELSRLEVPTVEIEAARRRVAETGTDVDRLREEIATIRGELSTRRELEADPDPARERLAEATANLAETETVHIAARQELERARRRARHARDVRERRLRLEDEIGNLERAARRQLARRLSPVVHDRLAGLPVETAFPAETSPVESDEERVGDLRDTPLLAALAASAIAGRRAPVVSVSGGRSNLGDDPLDGAAASIARRFGYPIVRV</sequence>
<comment type="caution">
    <text evidence="2">The sequence shown here is derived from an EMBL/GenBank/DDBJ whole genome shotgun (WGS) entry which is preliminary data.</text>
</comment>
<dbReference type="EMBL" id="JBHSXL010000006">
    <property type="protein sequence ID" value="MFC6892484.1"/>
    <property type="molecule type" value="Genomic_DNA"/>
</dbReference>
<dbReference type="InterPro" id="IPR057178">
    <property type="entry name" value="DUF7856"/>
</dbReference>